<organism evidence="1 2">
    <name type="scientific">Longibacter salinarum</name>
    <dbReference type="NCBI Taxonomy" id="1850348"/>
    <lineage>
        <taxon>Bacteria</taxon>
        <taxon>Pseudomonadati</taxon>
        <taxon>Rhodothermota</taxon>
        <taxon>Rhodothermia</taxon>
        <taxon>Rhodothermales</taxon>
        <taxon>Salisaetaceae</taxon>
        <taxon>Longibacter</taxon>
    </lineage>
</organism>
<name>A0A2A8CUB9_9BACT</name>
<protein>
    <submittedName>
        <fullName evidence="1">Uncharacterized protein</fullName>
    </submittedName>
</protein>
<evidence type="ECO:0000313" key="2">
    <source>
        <dbReference type="Proteomes" id="UP000220102"/>
    </source>
</evidence>
<dbReference type="Proteomes" id="UP000220102">
    <property type="component" value="Unassembled WGS sequence"/>
</dbReference>
<comment type="caution">
    <text evidence="1">The sequence shown here is derived from an EMBL/GenBank/DDBJ whole genome shotgun (WGS) entry which is preliminary data.</text>
</comment>
<proteinExistence type="predicted"/>
<sequence>MSLQRLAKRVVALDEEIVAPSEAIEIPGFGDPVGFSGHLSSQPAITLRAAEHEILDAVQVGLGKVPVEGLRKERNVTAVSASDILSLA</sequence>
<keyword evidence="2" id="KW-1185">Reference proteome</keyword>
<reference evidence="1 2" key="1">
    <citation type="submission" date="2017-10" db="EMBL/GenBank/DDBJ databases">
        <title>Draft genome of Longibacter Salinarum.</title>
        <authorList>
            <person name="Goh K.M."/>
            <person name="Shamsir M.S."/>
            <person name="Lim S.W."/>
        </authorList>
    </citation>
    <scope>NUCLEOTIDE SEQUENCE [LARGE SCALE GENOMIC DNA]</scope>
    <source>
        <strain evidence="1 2">KCTC 52045</strain>
    </source>
</reference>
<gene>
    <name evidence="1" type="ORF">CRI94_15480</name>
</gene>
<dbReference type="EMBL" id="PDEQ01000009">
    <property type="protein sequence ID" value="PEN11435.1"/>
    <property type="molecule type" value="Genomic_DNA"/>
</dbReference>
<dbReference type="AlphaFoldDB" id="A0A2A8CUB9"/>
<accession>A0A2A8CUB9</accession>
<evidence type="ECO:0000313" key="1">
    <source>
        <dbReference type="EMBL" id="PEN11435.1"/>
    </source>
</evidence>